<comment type="caution">
    <text evidence="5">The sequence shown here is derived from an EMBL/GenBank/DDBJ whole genome shotgun (WGS) entry which is preliminary data.</text>
</comment>
<keyword evidence="3" id="KW-0233">DNA recombination</keyword>
<dbReference type="Pfam" id="PF13102">
    <property type="entry name" value="Phage_int_SAM_5"/>
    <property type="match status" value="1"/>
</dbReference>
<dbReference type="InterPro" id="IPR010998">
    <property type="entry name" value="Integrase_recombinase_N"/>
</dbReference>
<organism evidence="5 6">
    <name type="scientific">Bacteroides gallinaceum</name>
    <dbReference type="NCBI Taxonomy" id="1462571"/>
    <lineage>
        <taxon>Bacteria</taxon>
        <taxon>Pseudomonadati</taxon>
        <taxon>Bacteroidota</taxon>
        <taxon>Bacteroidia</taxon>
        <taxon>Bacteroidales</taxon>
        <taxon>Bacteroidaceae</taxon>
        <taxon>Bacteroides</taxon>
    </lineage>
</organism>
<dbReference type="InterPro" id="IPR035386">
    <property type="entry name" value="Arm-DNA-bind_5"/>
</dbReference>
<dbReference type="PROSITE" id="PS51898">
    <property type="entry name" value="TYR_RECOMBINASE"/>
    <property type="match status" value="1"/>
</dbReference>
<dbReference type="Pfam" id="PF00589">
    <property type="entry name" value="Phage_integrase"/>
    <property type="match status" value="1"/>
</dbReference>
<reference evidence="5" key="1">
    <citation type="submission" date="2023-06" db="EMBL/GenBank/DDBJ databases">
        <authorList>
            <person name="Zeman M."/>
            <person name="Kubasova T."/>
            <person name="Jahodarova E."/>
            <person name="Nykrynova M."/>
            <person name="Rychlik I."/>
        </authorList>
    </citation>
    <scope>NUCLEOTIDE SEQUENCE</scope>
    <source>
        <strain evidence="5">84_SSukc20</strain>
    </source>
</reference>
<comment type="similarity">
    <text evidence="1">Belongs to the 'phage' integrase family.</text>
</comment>
<name>A0ABT7XA92_9BACE</name>
<protein>
    <submittedName>
        <fullName evidence="5">Site-specific integrase</fullName>
    </submittedName>
</protein>
<dbReference type="InterPro" id="IPR002104">
    <property type="entry name" value="Integrase_catalytic"/>
</dbReference>
<evidence type="ECO:0000259" key="4">
    <source>
        <dbReference type="PROSITE" id="PS51898"/>
    </source>
</evidence>
<dbReference type="EMBL" id="JAUEII010000059">
    <property type="protein sequence ID" value="MDN0050971.1"/>
    <property type="molecule type" value="Genomic_DNA"/>
</dbReference>
<gene>
    <name evidence="5" type="ORF">QVO10_16625</name>
</gene>
<dbReference type="InterPro" id="IPR013762">
    <property type="entry name" value="Integrase-like_cat_sf"/>
</dbReference>
<dbReference type="CDD" id="cd01185">
    <property type="entry name" value="INTN1_C_like"/>
    <property type="match status" value="1"/>
</dbReference>
<dbReference type="InterPro" id="IPR025269">
    <property type="entry name" value="SAM-like_dom"/>
</dbReference>
<accession>A0ABT7XA92</accession>
<reference evidence="5" key="2">
    <citation type="submission" date="2024-05" db="EMBL/GenBank/DDBJ databases">
        <title>Identification and characterization of horizontal gene transfer across gut microbiota members of farm animals based on homology search.</title>
        <authorList>
            <person name="Schwarzerova J."/>
            <person name="Nykrynova M."/>
            <person name="Jureckova K."/>
            <person name="Cejkova D."/>
            <person name="Rychlik I."/>
        </authorList>
    </citation>
    <scope>NUCLEOTIDE SEQUENCE</scope>
    <source>
        <strain evidence="5">84_SSukc20</strain>
    </source>
</reference>
<evidence type="ECO:0000256" key="3">
    <source>
        <dbReference type="ARBA" id="ARBA00023172"/>
    </source>
</evidence>
<proteinExistence type="inferred from homology"/>
<dbReference type="Gene3D" id="1.10.150.130">
    <property type="match status" value="1"/>
</dbReference>
<dbReference type="PANTHER" id="PTHR30349:SF64">
    <property type="entry name" value="PROPHAGE INTEGRASE INTD-RELATED"/>
    <property type="match status" value="1"/>
</dbReference>
<sequence length="391" mass="46109">MAEYSMTNWMRTDKPKKRNGKYPIYLRIRVKNKETKVPTGLDVAKERWDDKRKEPKDKALLIQLNKKRTEIDLRVNRALADGQALTIDLIKQCCSERKILKPENQSFYDYYLDFVERKKKENLDSETIRVYKTTYNILKEFRSEILISDISLSLIENFDDYMQEVRGNASGGRNPKHKNLRTVILDIEKHNIPVDNPYKWFKIPQANTKEVYLDKTELQAMRSLRSKLSHSSTMYKVLQMYLFSCYCGLRYSDVIDLKWSHIDFEKNLIKKEMIKTRSEVITPLFTMARAVILEMSDEKKLINTTKKIFHKYSETTINQTLAKLTQMAKIDKHITYHSSRHTFATLLVQDGTDIYTISRYLGHKSIDMTQRYLKYDLSVAINSAKEIKTFG</sequence>
<dbReference type="PANTHER" id="PTHR30349">
    <property type="entry name" value="PHAGE INTEGRASE-RELATED"/>
    <property type="match status" value="1"/>
</dbReference>
<dbReference type="SUPFAM" id="SSF56349">
    <property type="entry name" value="DNA breaking-rejoining enzymes"/>
    <property type="match status" value="1"/>
</dbReference>
<dbReference type="Proteomes" id="UP001167871">
    <property type="component" value="Unassembled WGS sequence"/>
</dbReference>
<evidence type="ECO:0000313" key="5">
    <source>
        <dbReference type="EMBL" id="MDN0050971.1"/>
    </source>
</evidence>
<evidence type="ECO:0000313" key="6">
    <source>
        <dbReference type="Proteomes" id="UP001167871"/>
    </source>
</evidence>
<feature type="domain" description="Tyr recombinase" evidence="4">
    <location>
        <begin position="208"/>
        <end position="389"/>
    </location>
</feature>
<dbReference type="InterPro" id="IPR050090">
    <property type="entry name" value="Tyrosine_recombinase_XerCD"/>
</dbReference>
<evidence type="ECO:0000256" key="2">
    <source>
        <dbReference type="ARBA" id="ARBA00023125"/>
    </source>
</evidence>
<dbReference type="Gene3D" id="1.10.443.10">
    <property type="entry name" value="Intergrase catalytic core"/>
    <property type="match status" value="1"/>
</dbReference>
<evidence type="ECO:0000256" key="1">
    <source>
        <dbReference type="ARBA" id="ARBA00008857"/>
    </source>
</evidence>
<keyword evidence="2" id="KW-0238">DNA-binding</keyword>
<dbReference type="Pfam" id="PF17293">
    <property type="entry name" value="Arm-DNA-bind_5"/>
    <property type="match status" value="1"/>
</dbReference>
<dbReference type="RefSeq" id="WP_301935160.1">
    <property type="nucleotide sequence ID" value="NZ_JAUEII010000059.1"/>
</dbReference>
<dbReference type="InterPro" id="IPR011010">
    <property type="entry name" value="DNA_brk_join_enz"/>
</dbReference>
<keyword evidence="6" id="KW-1185">Reference proteome</keyword>